<feature type="transmembrane region" description="Helical" evidence="1">
    <location>
        <begin position="12"/>
        <end position="32"/>
    </location>
</feature>
<comment type="caution">
    <text evidence="2">The sequence shown here is derived from an EMBL/GenBank/DDBJ whole genome shotgun (WGS) entry which is preliminary data.</text>
</comment>
<protein>
    <submittedName>
        <fullName evidence="2">Uncharacterized protein</fullName>
    </submittedName>
</protein>
<gene>
    <name evidence="2" type="ORF">PSEWESI4_03879</name>
</gene>
<organism evidence="2 3">
    <name type="scientific">Zestomonas carbonaria</name>
    <dbReference type="NCBI Taxonomy" id="2762745"/>
    <lineage>
        <taxon>Bacteria</taxon>
        <taxon>Pseudomonadati</taxon>
        <taxon>Pseudomonadota</taxon>
        <taxon>Gammaproteobacteria</taxon>
        <taxon>Pseudomonadales</taxon>
        <taxon>Pseudomonadaceae</taxon>
        <taxon>Zestomonas</taxon>
    </lineage>
</organism>
<evidence type="ECO:0000313" key="3">
    <source>
        <dbReference type="Proteomes" id="UP000583387"/>
    </source>
</evidence>
<keyword evidence="1" id="KW-0472">Membrane</keyword>
<dbReference type="EMBL" id="CAJFCI010000076">
    <property type="protein sequence ID" value="CAD5109573.1"/>
    <property type="molecule type" value="Genomic_DNA"/>
</dbReference>
<dbReference type="Proteomes" id="UP000583387">
    <property type="component" value="Unassembled WGS sequence"/>
</dbReference>
<dbReference type="AlphaFoldDB" id="A0A7U7ERL7"/>
<sequence length="54" mass="5667">MNSPARYVRNGAFAGIGLYSIIVLVLLAQSLVQTAPSADFQFGQPIASDRGGAR</sequence>
<accession>A0A7U7ERL7</accession>
<evidence type="ECO:0000256" key="1">
    <source>
        <dbReference type="SAM" id="Phobius"/>
    </source>
</evidence>
<proteinExistence type="predicted"/>
<evidence type="ECO:0000313" key="2">
    <source>
        <dbReference type="EMBL" id="CAD5109573.1"/>
    </source>
</evidence>
<dbReference type="RefSeq" id="WP_187672883.1">
    <property type="nucleotide sequence ID" value="NZ_CAJFCI010000076.1"/>
</dbReference>
<name>A0A7U7ERL7_9GAMM</name>
<keyword evidence="3" id="KW-1185">Reference proteome</keyword>
<keyword evidence="1" id="KW-1133">Transmembrane helix</keyword>
<reference evidence="2 3" key="1">
    <citation type="submission" date="2020-08" db="EMBL/GenBank/DDBJ databases">
        <authorList>
            <person name="Criscuolo A."/>
        </authorList>
    </citation>
    <scope>NUCLEOTIDE SEQUENCE [LARGE SCALE GENOMIC DNA]</scope>
    <source>
        <strain evidence="2">CIP111764</strain>
    </source>
</reference>
<keyword evidence="1" id="KW-0812">Transmembrane</keyword>